<reference evidence="1" key="1">
    <citation type="submission" date="2020-05" db="EMBL/GenBank/DDBJ databases">
        <title>Large-scale comparative analyses of tick genomes elucidate their genetic diversity and vector capacities.</title>
        <authorList>
            <person name="Jia N."/>
            <person name="Wang J."/>
            <person name="Shi W."/>
            <person name="Du L."/>
            <person name="Sun Y."/>
            <person name="Zhan W."/>
            <person name="Jiang J."/>
            <person name="Wang Q."/>
            <person name="Zhang B."/>
            <person name="Ji P."/>
            <person name="Sakyi L.B."/>
            <person name="Cui X."/>
            <person name="Yuan T."/>
            <person name="Jiang B."/>
            <person name="Yang W."/>
            <person name="Lam T.T.-Y."/>
            <person name="Chang Q."/>
            <person name="Ding S."/>
            <person name="Wang X."/>
            <person name="Zhu J."/>
            <person name="Ruan X."/>
            <person name="Zhao L."/>
            <person name="Wei J."/>
            <person name="Que T."/>
            <person name="Du C."/>
            <person name="Cheng J."/>
            <person name="Dai P."/>
            <person name="Han X."/>
            <person name="Huang E."/>
            <person name="Gao Y."/>
            <person name="Liu J."/>
            <person name="Shao H."/>
            <person name="Ye R."/>
            <person name="Li L."/>
            <person name="Wei W."/>
            <person name="Wang X."/>
            <person name="Wang C."/>
            <person name="Yang T."/>
            <person name="Huo Q."/>
            <person name="Li W."/>
            <person name="Guo W."/>
            <person name="Chen H."/>
            <person name="Zhou L."/>
            <person name="Ni X."/>
            <person name="Tian J."/>
            <person name="Zhou Y."/>
            <person name="Sheng Y."/>
            <person name="Liu T."/>
            <person name="Pan Y."/>
            <person name="Xia L."/>
            <person name="Li J."/>
            <person name="Zhao F."/>
            <person name="Cao W."/>
        </authorList>
    </citation>
    <scope>NUCLEOTIDE SEQUENCE</scope>
    <source>
        <strain evidence="1">Hyas-2018</strain>
    </source>
</reference>
<comment type="caution">
    <text evidence="1">The sequence shown here is derived from an EMBL/GenBank/DDBJ whole genome shotgun (WGS) entry which is preliminary data.</text>
</comment>
<sequence length="306" mass="33477">MGVYYSGRRFIRPMAGEPGQALGCLKKRHGSAGGTDGHRVSSPSGDAILNNGRCKNIHLVFDPLDWAAWNSDVAANEDDESRREKDLSGHHEAHVKGARWRKETDDASQPIAQQTSTQHGRPARDLSPADIATTWHAPFSCAKRNVSGRGCRAANQGPWYTTTASSGYSQARERQLSSAGQGWKKKKKKGDHSGSREPAAASTRAHSPRGTCLAPFRSIVQSRTAAGKSRSARRQQMHARLCQVERSPYTCAAGHTSSMVGGALSYPCGRDRGRAPWACSTKIERPYASRAWPRPEEKLLGRRLKH</sequence>
<organism evidence="1 2">
    <name type="scientific">Hyalomma asiaticum</name>
    <name type="common">Tick</name>
    <dbReference type="NCBI Taxonomy" id="266040"/>
    <lineage>
        <taxon>Eukaryota</taxon>
        <taxon>Metazoa</taxon>
        <taxon>Ecdysozoa</taxon>
        <taxon>Arthropoda</taxon>
        <taxon>Chelicerata</taxon>
        <taxon>Arachnida</taxon>
        <taxon>Acari</taxon>
        <taxon>Parasitiformes</taxon>
        <taxon>Ixodida</taxon>
        <taxon>Ixodoidea</taxon>
        <taxon>Ixodidae</taxon>
        <taxon>Hyalomminae</taxon>
        <taxon>Hyalomma</taxon>
    </lineage>
</organism>
<evidence type="ECO:0000313" key="2">
    <source>
        <dbReference type="Proteomes" id="UP000821845"/>
    </source>
</evidence>
<gene>
    <name evidence="1" type="ORF">HPB50_024978</name>
</gene>
<protein>
    <submittedName>
        <fullName evidence="1">Uncharacterized protein</fullName>
    </submittedName>
</protein>
<proteinExistence type="predicted"/>
<dbReference type="Proteomes" id="UP000821845">
    <property type="component" value="Chromosome 1"/>
</dbReference>
<accession>A0ACB7TNN8</accession>
<keyword evidence="2" id="KW-1185">Reference proteome</keyword>
<evidence type="ECO:0000313" key="1">
    <source>
        <dbReference type="EMBL" id="KAH6948535.1"/>
    </source>
</evidence>
<name>A0ACB7TNN8_HYAAI</name>
<dbReference type="EMBL" id="CM023481">
    <property type="protein sequence ID" value="KAH6948535.1"/>
    <property type="molecule type" value="Genomic_DNA"/>
</dbReference>